<evidence type="ECO:0000313" key="3">
    <source>
        <dbReference type="Proteomes" id="UP000006695"/>
    </source>
</evidence>
<accession>A5GCH9</accession>
<dbReference type="KEGG" id="gur:Gura_0512"/>
<keyword evidence="3" id="KW-1185">Reference proteome</keyword>
<keyword evidence="1" id="KW-0732">Signal</keyword>
<dbReference type="RefSeq" id="WP_011937452.1">
    <property type="nucleotide sequence ID" value="NC_009483.1"/>
</dbReference>
<name>A5GCH9_GEOUR</name>
<evidence type="ECO:0008006" key="4">
    <source>
        <dbReference type="Google" id="ProtNLM"/>
    </source>
</evidence>
<dbReference type="Proteomes" id="UP000006695">
    <property type="component" value="Chromosome"/>
</dbReference>
<sequence length="160" mass="17480">MRKIVVVAILCFLLFMAACTERNVESVKKPNAKSTEMTVHGGEAANSEPVSLSGIVKNQSLPAYPAMTVGKAFDSYSHLTKKQWKETHGANGTVYIDFSGWLDGKTLGVEVKFVIDREGVFFVGMASKLEAMTDGRVFAYPLPDVKAVLDSIYANKEIVL</sequence>
<dbReference type="HOGENOM" id="CLU_134955_0_0_7"/>
<dbReference type="OrthoDB" id="5397374at2"/>
<dbReference type="AlphaFoldDB" id="A5GCH9"/>
<proteinExistence type="predicted"/>
<dbReference type="PROSITE" id="PS51257">
    <property type="entry name" value="PROKAR_LIPOPROTEIN"/>
    <property type="match status" value="1"/>
</dbReference>
<evidence type="ECO:0000256" key="1">
    <source>
        <dbReference type="SAM" id="SignalP"/>
    </source>
</evidence>
<feature type="chain" id="PRO_5002683404" description="Lipoprotein" evidence="1">
    <location>
        <begin position="18"/>
        <end position="160"/>
    </location>
</feature>
<dbReference type="STRING" id="351605.Gura_0512"/>
<feature type="signal peptide" evidence="1">
    <location>
        <begin position="1"/>
        <end position="17"/>
    </location>
</feature>
<dbReference type="EMBL" id="CP000698">
    <property type="protein sequence ID" value="ABQ24727.1"/>
    <property type="molecule type" value="Genomic_DNA"/>
</dbReference>
<protein>
    <recommendedName>
        <fullName evidence="4">Lipoprotein</fullName>
    </recommendedName>
</protein>
<organism evidence="2 3">
    <name type="scientific">Geotalea uraniireducens (strain Rf4)</name>
    <name type="common">Geobacter uraniireducens</name>
    <dbReference type="NCBI Taxonomy" id="351605"/>
    <lineage>
        <taxon>Bacteria</taxon>
        <taxon>Pseudomonadati</taxon>
        <taxon>Thermodesulfobacteriota</taxon>
        <taxon>Desulfuromonadia</taxon>
        <taxon>Geobacterales</taxon>
        <taxon>Geobacteraceae</taxon>
        <taxon>Geotalea</taxon>
    </lineage>
</organism>
<evidence type="ECO:0000313" key="2">
    <source>
        <dbReference type="EMBL" id="ABQ24727.1"/>
    </source>
</evidence>
<gene>
    <name evidence="2" type="ordered locus">Gura_0512</name>
</gene>
<reference evidence="2 3" key="1">
    <citation type="submission" date="2007-05" db="EMBL/GenBank/DDBJ databases">
        <title>Complete sequence of Geobacter uraniireducens Rf4.</title>
        <authorList>
            <consortium name="US DOE Joint Genome Institute"/>
            <person name="Copeland A."/>
            <person name="Lucas S."/>
            <person name="Lapidus A."/>
            <person name="Barry K."/>
            <person name="Detter J.C."/>
            <person name="Glavina del Rio T."/>
            <person name="Hammon N."/>
            <person name="Israni S."/>
            <person name="Dalin E."/>
            <person name="Tice H."/>
            <person name="Pitluck S."/>
            <person name="Chertkov O."/>
            <person name="Brettin T."/>
            <person name="Bruce D."/>
            <person name="Han C."/>
            <person name="Schmutz J."/>
            <person name="Larimer F."/>
            <person name="Land M."/>
            <person name="Hauser L."/>
            <person name="Kyrpides N."/>
            <person name="Mikhailova N."/>
            <person name="Shelobolina E."/>
            <person name="Aklujkar M."/>
            <person name="Lovley D."/>
            <person name="Richardson P."/>
        </authorList>
    </citation>
    <scope>NUCLEOTIDE SEQUENCE [LARGE SCALE GENOMIC DNA]</scope>
    <source>
        <strain evidence="2 3">Rf4</strain>
    </source>
</reference>